<accession>A0ABW5J817</accession>
<dbReference type="SUPFAM" id="SSF52821">
    <property type="entry name" value="Rhodanese/Cell cycle control phosphatase"/>
    <property type="match status" value="1"/>
</dbReference>
<dbReference type="PANTHER" id="PTHR43031">
    <property type="entry name" value="FAD-DEPENDENT OXIDOREDUCTASE"/>
    <property type="match status" value="1"/>
</dbReference>
<evidence type="ECO:0000259" key="1">
    <source>
        <dbReference type="PROSITE" id="PS50206"/>
    </source>
</evidence>
<organism evidence="2 3">
    <name type="scientific">Emticicia soli</name>
    <dbReference type="NCBI Taxonomy" id="2027878"/>
    <lineage>
        <taxon>Bacteria</taxon>
        <taxon>Pseudomonadati</taxon>
        <taxon>Bacteroidota</taxon>
        <taxon>Cytophagia</taxon>
        <taxon>Cytophagales</taxon>
        <taxon>Leadbetterellaceae</taxon>
        <taxon>Emticicia</taxon>
    </lineage>
</organism>
<evidence type="ECO:0000313" key="3">
    <source>
        <dbReference type="Proteomes" id="UP001597510"/>
    </source>
</evidence>
<dbReference type="CDD" id="cd00158">
    <property type="entry name" value="RHOD"/>
    <property type="match status" value="1"/>
</dbReference>
<dbReference type="PROSITE" id="PS50206">
    <property type="entry name" value="RHODANESE_3"/>
    <property type="match status" value="1"/>
</dbReference>
<keyword evidence="3" id="KW-1185">Reference proteome</keyword>
<proteinExistence type="predicted"/>
<dbReference type="EMBL" id="JBHULC010000008">
    <property type="protein sequence ID" value="MFD2520971.1"/>
    <property type="molecule type" value="Genomic_DNA"/>
</dbReference>
<dbReference type="InterPro" id="IPR036873">
    <property type="entry name" value="Rhodanese-like_dom_sf"/>
</dbReference>
<dbReference type="InterPro" id="IPR050229">
    <property type="entry name" value="GlpE_sulfurtransferase"/>
</dbReference>
<dbReference type="Proteomes" id="UP001597510">
    <property type="component" value="Unassembled WGS sequence"/>
</dbReference>
<reference evidence="3" key="1">
    <citation type="journal article" date="2019" name="Int. J. Syst. Evol. Microbiol.">
        <title>The Global Catalogue of Microorganisms (GCM) 10K type strain sequencing project: providing services to taxonomists for standard genome sequencing and annotation.</title>
        <authorList>
            <consortium name="The Broad Institute Genomics Platform"/>
            <consortium name="The Broad Institute Genome Sequencing Center for Infectious Disease"/>
            <person name="Wu L."/>
            <person name="Ma J."/>
        </authorList>
    </citation>
    <scope>NUCLEOTIDE SEQUENCE [LARGE SCALE GENOMIC DNA]</scope>
    <source>
        <strain evidence="3">KCTC 52344</strain>
    </source>
</reference>
<comment type="caution">
    <text evidence="2">The sequence shown here is derived from an EMBL/GenBank/DDBJ whole genome shotgun (WGS) entry which is preliminary data.</text>
</comment>
<evidence type="ECO:0000313" key="2">
    <source>
        <dbReference type="EMBL" id="MFD2520971.1"/>
    </source>
</evidence>
<name>A0ABW5J817_9BACT</name>
<gene>
    <name evidence="2" type="ORF">ACFSR2_08760</name>
</gene>
<dbReference type="SMART" id="SM00450">
    <property type="entry name" value="RHOD"/>
    <property type="match status" value="1"/>
</dbReference>
<dbReference type="PANTHER" id="PTHR43031:SF1">
    <property type="entry name" value="PYRIDINE NUCLEOTIDE-DISULPHIDE OXIDOREDUCTASE"/>
    <property type="match status" value="1"/>
</dbReference>
<dbReference type="Gene3D" id="3.40.250.10">
    <property type="entry name" value="Rhodanese-like domain"/>
    <property type="match status" value="1"/>
</dbReference>
<dbReference type="RefSeq" id="WP_340235028.1">
    <property type="nucleotide sequence ID" value="NZ_JBBEWC010000003.1"/>
</dbReference>
<protein>
    <submittedName>
        <fullName evidence="2">Rhodanese-like domain-containing protein</fullName>
    </submittedName>
</protein>
<dbReference type="Pfam" id="PF00581">
    <property type="entry name" value="Rhodanese"/>
    <property type="match status" value="1"/>
</dbReference>
<dbReference type="InterPro" id="IPR001763">
    <property type="entry name" value="Rhodanese-like_dom"/>
</dbReference>
<sequence length="108" mass="12039">MFDFFKTKKQYQDLAGQAFKQMLTDNKDSVLLDVRTAGEYRQGAIKGAINIDIMGADFHAKIAKLDPHKTYLIYCRSGNRSAQACKYMASLGFKDVYNLSGGIGSFPL</sequence>
<feature type="domain" description="Rhodanese" evidence="1">
    <location>
        <begin position="25"/>
        <end position="107"/>
    </location>
</feature>